<comment type="caution">
    <text evidence="2">The sequence shown here is derived from an EMBL/GenBank/DDBJ whole genome shotgun (WGS) entry which is preliminary data.</text>
</comment>
<name>A0AAW1X8S4_RUBAR</name>
<accession>A0AAW1X8S4</accession>
<protein>
    <submittedName>
        <fullName evidence="2">Uncharacterized protein</fullName>
    </submittedName>
</protein>
<sequence length="82" mass="8927">MSCSPCRYRRPAITAVISRLRRQTRLQNLTAPSSGSARASLLSSDATRSLPSHAPTQMPSHLAHRELAQSVSSISSVSLLRR</sequence>
<dbReference type="EMBL" id="JBEDUW010000004">
    <property type="protein sequence ID" value="KAK9932516.1"/>
    <property type="molecule type" value="Genomic_DNA"/>
</dbReference>
<evidence type="ECO:0000256" key="1">
    <source>
        <dbReference type="SAM" id="MobiDB-lite"/>
    </source>
</evidence>
<gene>
    <name evidence="2" type="ORF">M0R45_019751</name>
</gene>
<dbReference type="Proteomes" id="UP001457282">
    <property type="component" value="Unassembled WGS sequence"/>
</dbReference>
<organism evidence="2 3">
    <name type="scientific">Rubus argutus</name>
    <name type="common">Southern blackberry</name>
    <dbReference type="NCBI Taxonomy" id="59490"/>
    <lineage>
        <taxon>Eukaryota</taxon>
        <taxon>Viridiplantae</taxon>
        <taxon>Streptophyta</taxon>
        <taxon>Embryophyta</taxon>
        <taxon>Tracheophyta</taxon>
        <taxon>Spermatophyta</taxon>
        <taxon>Magnoliopsida</taxon>
        <taxon>eudicotyledons</taxon>
        <taxon>Gunneridae</taxon>
        <taxon>Pentapetalae</taxon>
        <taxon>rosids</taxon>
        <taxon>fabids</taxon>
        <taxon>Rosales</taxon>
        <taxon>Rosaceae</taxon>
        <taxon>Rosoideae</taxon>
        <taxon>Rosoideae incertae sedis</taxon>
        <taxon>Rubus</taxon>
    </lineage>
</organism>
<keyword evidence="3" id="KW-1185">Reference proteome</keyword>
<dbReference type="AlphaFoldDB" id="A0AAW1X8S4"/>
<proteinExistence type="predicted"/>
<feature type="compositionally biased region" description="Low complexity" evidence="1">
    <location>
        <begin position="27"/>
        <end position="50"/>
    </location>
</feature>
<reference evidence="2 3" key="1">
    <citation type="journal article" date="2023" name="G3 (Bethesda)">
        <title>A chromosome-length genome assembly and annotation of blackberry (Rubus argutus, cv. 'Hillquist').</title>
        <authorList>
            <person name="Bruna T."/>
            <person name="Aryal R."/>
            <person name="Dudchenko O."/>
            <person name="Sargent D.J."/>
            <person name="Mead D."/>
            <person name="Buti M."/>
            <person name="Cavallini A."/>
            <person name="Hytonen T."/>
            <person name="Andres J."/>
            <person name="Pham M."/>
            <person name="Weisz D."/>
            <person name="Mascagni F."/>
            <person name="Usai G."/>
            <person name="Natali L."/>
            <person name="Bassil N."/>
            <person name="Fernandez G.E."/>
            <person name="Lomsadze A."/>
            <person name="Armour M."/>
            <person name="Olukolu B."/>
            <person name="Poorten T."/>
            <person name="Britton C."/>
            <person name="Davik J."/>
            <person name="Ashrafi H."/>
            <person name="Aiden E.L."/>
            <person name="Borodovsky M."/>
            <person name="Worthington M."/>
        </authorList>
    </citation>
    <scope>NUCLEOTIDE SEQUENCE [LARGE SCALE GENOMIC DNA]</scope>
    <source>
        <strain evidence="2">PI 553951</strain>
    </source>
</reference>
<feature type="region of interest" description="Disordered" evidence="1">
    <location>
        <begin position="27"/>
        <end position="62"/>
    </location>
</feature>
<evidence type="ECO:0000313" key="2">
    <source>
        <dbReference type="EMBL" id="KAK9932516.1"/>
    </source>
</evidence>
<evidence type="ECO:0000313" key="3">
    <source>
        <dbReference type="Proteomes" id="UP001457282"/>
    </source>
</evidence>